<proteinExistence type="predicted"/>
<feature type="region of interest" description="Disordered" evidence="4">
    <location>
        <begin position="59"/>
        <end position="87"/>
    </location>
</feature>
<dbReference type="Pfam" id="PF12315">
    <property type="entry name" value="DA1-like"/>
    <property type="match status" value="1"/>
</dbReference>
<dbReference type="PROSITE" id="PS00478">
    <property type="entry name" value="LIM_DOMAIN_1"/>
    <property type="match status" value="1"/>
</dbReference>
<dbReference type="InterPro" id="IPR001781">
    <property type="entry name" value="Znf_LIM"/>
</dbReference>
<dbReference type="OrthoDB" id="25414at2759"/>
<gene>
    <name evidence="6" type="ORF">OSTLU_40934</name>
</gene>
<accession>A4RYX9</accession>
<keyword evidence="3" id="KW-0440">LIM domain</keyword>
<dbReference type="Pfam" id="PF00412">
    <property type="entry name" value="LIM"/>
    <property type="match status" value="1"/>
</dbReference>
<dbReference type="GO" id="GO:0046872">
    <property type="term" value="F:metal ion binding"/>
    <property type="evidence" value="ECO:0007669"/>
    <property type="project" value="UniProtKB-KW"/>
</dbReference>
<keyword evidence="7" id="KW-1185">Reference proteome</keyword>
<evidence type="ECO:0000256" key="4">
    <source>
        <dbReference type="SAM" id="MobiDB-lite"/>
    </source>
</evidence>
<dbReference type="EMBL" id="CP000586">
    <property type="protein sequence ID" value="ABO96533.1"/>
    <property type="molecule type" value="Genomic_DNA"/>
</dbReference>
<dbReference type="KEGG" id="olu:OSTLU_40934"/>
<dbReference type="PANTHER" id="PTHR24209">
    <property type="entry name" value="PROTEIN DA1-RELATED 2"/>
    <property type="match status" value="1"/>
</dbReference>
<organism evidence="6 7">
    <name type="scientific">Ostreococcus lucimarinus (strain CCE9901)</name>
    <dbReference type="NCBI Taxonomy" id="436017"/>
    <lineage>
        <taxon>Eukaryota</taxon>
        <taxon>Viridiplantae</taxon>
        <taxon>Chlorophyta</taxon>
        <taxon>Mamiellophyceae</taxon>
        <taxon>Mamiellales</taxon>
        <taxon>Bathycoccaceae</taxon>
        <taxon>Ostreococcus</taxon>
    </lineage>
</organism>
<dbReference type="PROSITE" id="PS50023">
    <property type="entry name" value="LIM_DOMAIN_2"/>
    <property type="match status" value="1"/>
</dbReference>
<dbReference type="HOGENOM" id="CLU_015906_4_0_1"/>
<keyword evidence="1 3" id="KW-0479">Metal-binding</keyword>
<dbReference type="OMA" id="AVHEGNP"/>
<protein>
    <recommendedName>
        <fullName evidence="5">LIM zinc-binding domain-containing protein</fullName>
    </recommendedName>
</protein>
<dbReference type="RefSeq" id="XP_001418240.1">
    <property type="nucleotide sequence ID" value="XM_001418203.1"/>
</dbReference>
<dbReference type="InterPro" id="IPR022087">
    <property type="entry name" value="DA1-like_dom"/>
</dbReference>
<evidence type="ECO:0000256" key="1">
    <source>
        <dbReference type="ARBA" id="ARBA00022723"/>
    </source>
</evidence>
<feature type="domain" description="LIM zinc-binding" evidence="5">
    <location>
        <begin position="89"/>
        <end position="162"/>
    </location>
</feature>
<dbReference type="InterPro" id="IPR045218">
    <property type="entry name" value="DA1-like"/>
</dbReference>
<keyword evidence="2 3" id="KW-0862">Zinc</keyword>
<feature type="compositionally biased region" description="Basic and acidic residues" evidence="4">
    <location>
        <begin position="59"/>
        <end position="73"/>
    </location>
</feature>
<evidence type="ECO:0000259" key="5">
    <source>
        <dbReference type="PROSITE" id="PS50023"/>
    </source>
</evidence>
<dbReference type="GeneID" id="5002339"/>
<dbReference type="PANTHER" id="PTHR24209:SF7">
    <property type="entry name" value="PROTEIN DA1-RELATED 2"/>
    <property type="match status" value="1"/>
</dbReference>
<evidence type="ECO:0000256" key="2">
    <source>
        <dbReference type="ARBA" id="ARBA00022833"/>
    </source>
</evidence>
<evidence type="ECO:0000313" key="6">
    <source>
        <dbReference type="EMBL" id="ABO96533.1"/>
    </source>
</evidence>
<dbReference type="AlphaFoldDB" id="A4RYX9"/>
<feature type="compositionally biased region" description="Low complexity" evidence="4">
    <location>
        <begin position="74"/>
        <end position="87"/>
    </location>
</feature>
<feature type="region of interest" description="Disordered" evidence="4">
    <location>
        <begin position="14"/>
        <end position="44"/>
    </location>
</feature>
<reference evidence="6 7" key="1">
    <citation type="journal article" date="2007" name="Proc. Natl. Acad. Sci. U.S.A.">
        <title>The tiny eukaryote Ostreococcus provides genomic insights into the paradox of plankton speciation.</title>
        <authorList>
            <person name="Palenik B."/>
            <person name="Grimwood J."/>
            <person name="Aerts A."/>
            <person name="Rouze P."/>
            <person name="Salamov A."/>
            <person name="Putnam N."/>
            <person name="Dupont C."/>
            <person name="Jorgensen R."/>
            <person name="Derelle E."/>
            <person name="Rombauts S."/>
            <person name="Zhou K."/>
            <person name="Otillar R."/>
            <person name="Merchant S.S."/>
            <person name="Podell S."/>
            <person name="Gaasterland T."/>
            <person name="Napoli C."/>
            <person name="Gendler K."/>
            <person name="Manuell A."/>
            <person name="Tai V."/>
            <person name="Vallon O."/>
            <person name="Piganeau G."/>
            <person name="Jancek S."/>
            <person name="Heijde M."/>
            <person name="Jabbari K."/>
            <person name="Bowler C."/>
            <person name="Lohr M."/>
            <person name="Robbens S."/>
            <person name="Werner G."/>
            <person name="Dubchak I."/>
            <person name="Pazour G.J."/>
            <person name="Ren Q."/>
            <person name="Paulsen I."/>
            <person name="Delwiche C."/>
            <person name="Schmutz J."/>
            <person name="Rokhsar D."/>
            <person name="Van de Peer Y."/>
            <person name="Moreau H."/>
            <person name="Grigoriev I.V."/>
        </authorList>
    </citation>
    <scope>NUCLEOTIDE SEQUENCE [LARGE SCALE GENOMIC DNA]</scope>
    <source>
        <strain evidence="6 7">CCE9901</strain>
    </source>
</reference>
<dbReference type="GO" id="GO:0043130">
    <property type="term" value="F:ubiquitin binding"/>
    <property type="evidence" value="ECO:0007669"/>
    <property type="project" value="TreeGrafter"/>
</dbReference>
<sequence>MPLEDAALAEALRRATRDDGRGRPLDDAFLRPVARAPATEETADDEALARALQAEELANARETARGTDVDGGARARATSAPATGASTSDACVGCGGALGALERVTSVRALGGCWHARCFRCDDCGEQLRGVFGGGGEYVVTGKPGEDRRLFHARCYRERHRPTCCVCAACIPSRDGYIHFETTPYWGEISCVEHATDGTNRCDGCRRYEKRGGEEYIAAPDGRTLCLECVQTVVIDTKDAEPLYRDILDFFGTYGLSALGTGGELPPLYLCTQDVINHVDEEEKWHQGRTSQVRGMCVSHVETISTVYRQPTWKPSNAGSVFDVFGQLDMVEHRIPRSTTQKVTAIIVLSCLPRVLFSSILAHECMHMYLRLNGFPTLEPIVEEGLCQLFALLWIERQMASQNATASDAALAAYCCEAIREDPSEIYGVGARLAIDAYDAHGLVRVLDSVRRTRNFPISS</sequence>
<feature type="compositionally biased region" description="Basic and acidic residues" evidence="4">
    <location>
        <begin position="14"/>
        <end position="29"/>
    </location>
</feature>
<dbReference type="STRING" id="436017.A4RYX9"/>
<dbReference type="Gene3D" id="2.10.110.10">
    <property type="entry name" value="Cysteine Rich Protein"/>
    <property type="match status" value="1"/>
</dbReference>
<evidence type="ECO:0000256" key="3">
    <source>
        <dbReference type="PROSITE-ProRule" id="PRU00125"/>
    </source>
</evidence>
<dbReference type="Proteomes" id="UP000001568">
    <property type="component" value="Chromosome 6"/>
</dbReference>
<name>A4RYX9_OSTLU</name>
<dbReference type="Gramene" id="ABO96533">
    <property type="protein sequence ID" value="ABO96533"/>
    <property type="gene ID" value="OSTLU_40934"/>
</dbReference>
<dbReference type="eggNOG" id="KOG1703">
    <property type="taxonomic scope" value="Eukaryota"/>
</dbReference>
<dbReference type="SMART" id="SM00132">
    <property type="entry name" value="LIM"/>
    <property type="match status" value="1"/>
</dbReference>
<evidence type="ECO:0000313" key="7">
    <source>
        <dbReference type="Proteomes" id="UP000001568"/>
    </source>
</evidence>